<comment type="subcellular location">
    <subcellularLocation>
        <location evidence="7">Cytoplasm</location>
    </subcellularLocation>
</comment>
<keyword evidence="4 7" id="KW-0521">NADP</keyword>
<dbReference type="HAMAP" id="MF_00412">
    <property type="entry name" value="ProA"/>
    <property type="match status" value="1"/>
</dbReference>
<comment type="function">
    <text evidence="7">Catalyzes the NADPH-dependent reduction of L-glutamate 5-phosphate into L-glutamate 5-semialdehyde and phosphate. The product spontaneously undergoes cyclization to form 1-pyrroline-5-carboxylate.</text>
</comment>
<evidence type="ECO:0000256" key="2">
    <source>
        <dbReference type="ARBA" id="ARBA00022605"/>
    </source>
</evidence>
<evidence type="ECO:0000313" key="10">
    <source>
        <dbReference type="Proteomes" id="UP000320300"/>
    </source>
</evidence>
<dbReference type="SUPFAM" id="SSF53720">
    <property type="entry name" value="ALDH-like"/>
    <property type="match status" value="1"/>
</dbReference>
<dbReference type="InterPro" id="IPR016161">
    <property type="entry name" value="Ald_DH/histidinol_DH"/>
</dbReference>
<evidence type="ECO:0000256" key="3">
    <source>
        <dbReference type="ARBA" id="ARBA00022650"/>
    </source>
</evidence>
<dbReference type="GO" id="GO:0050661">
    <property type="term" value="F:NADP binding"/>
    <property type="evidence" value="ECO:0007669"/>
    <property type="project" value="InterPro"/>
</dbReference>
<dbReference type="InterPro" id="IPR016163">
    <property type="entry name" value="Ald_DH_C"/>
</dbReference>
<comment type="pathway">
    <text evidence="1 7">Amino-acid biosynthesis; L-proline biosynthesis; L-glutamate 5-semialdehyde from L-glutamate: step 2/2.</text>
</comment>
<feature type="domain" description="Aldehyde dehydrogenase" evidence="8">
    <location>
        <begin position="26"/>
        <end position="270"/>
    </location>
</feature>
<dbReference type="OrthoDB" id="9809970at2"/>
<dbReference type="Pfam" id="PF00171">
    <property type="entry name" value="Aldedh"/>
    <property type="match status" value="1"/>
</dbReference>
<dbReference type="Gene3D" id="3.40.605.10">
    <property type="entry name" value="Aldehyde Dehydrogenase, Chain A, domain 1"/>
    <property type="match status" value="1"/>
</dbReference>
<dbReference type="NCBIfam" id="NF001221">
    <property type="entry name" value="PRK00197.1"/>
    <property type="match status" value="1"/>
</dbReference>
<organism evidence="9 10">
    <name type="scientific">Pedobacter westerhofensis</name>
    <dbReference type="NCBI Taxonomy" id="425512"/>
    <lineage>
        <taxon>Bacteria</taxon>
        <taxon>Pseudomonadati</taxon>
        <taxon>Bacteroidota</taxon>
        <taxon>Sphingobacteriia</taxon>
        <taxon>Sphingobacteriales</taxon>
        <taxon>Sphingobacteriaceae</taxon>
        <taxon>Pedobacter</taxon>
    </lineage>
</organism>
<dbReference type="InterPro" id="IPR016162">
    <property type="entry name" value="Ald_DH_N"/>
</dbReference>
<reference evidence="9 10" key="1">
    <citation type="submission" date="2017-05" db="EMBL/GenBank/DDBJ databases">
        <authorList>
            <person name="Varghese N."/>
            <person name="Submissions S."/>
        </authorList>
    </citation>
    <scope>NUCLEOTIDE SEQUENCE [LARGE SCALE GENOMIC DNA]</scope>
    <source>
        <strain evidence="9 10">DSM 19036</strain>
    </source>
</reference>
<evidence type="ECO:0000259" key="8">
    <source>
        <dbReference type="Pfam" id="PF00171"/>
    </source>
</evidence>
<evidence type="ECO:0000256" key="5">
    <source>
        <dbReference type="ARBA" id="ARBA00023002"/>
    </source>
</evidence>
<dbReference type="Gene3D" id="3.40.309.10">
    <property type="entry name" value="Aldehyde Dehydrogenase, Chain A, domain 2"/>
    <property type="match status" value="1"/>
</dbReference>
<dbReference type="EMBL" id="FXTN01000012">
    <property type="protein sequence ID" value="SMO95805.1"/>
    <property type="molecule type" value="Genomic_DNA"/>
</dbReference>
<dbReference type="AlphaFoldDB" id="A0A521FI42"/>
<dbReference type="InterPro" id="IPR020593">
    <property type="entry name" value="G-glutamylP_reductase_CS"/>
</dbReference>
<dbReference type="UniPathway" id="UPA00098">
    <property type="reaction ID" value="UER00360"/>
</dbReference>
<evidence type="ECO:0000256" key="1">
    <source>
        <dbReference type="ARBA" id="ARBA00004985"/>
    </source>
</evidence>
<dbReference type="PANTHER" id="PTHR11063">
    <property type="entry name" value="GLUTAMATE SEMIALDEHYDE DEHYDROGENASE"/>
    <property type="match status" value="1"/>
</dbReference>
<name>A0A521FI42_9SPHI</name>
<dbReference type="GO" id="GO:0005737">
    <property type="term" value="C:cytoplasm"/>
    <property type="evidence" value="ECO:0007669"/>
    <property type="project" value="UniProtKB-SubCell"/>
</dbReference>
<dbReference type="PIRSF" id="PIRSF000151">
    <property type="entry name" value="GPR"/>
    <property type="match status" value="1"/>
</dbReference>
<dbReference type="Proteomes" id="UP000320300">
    <property type="component" value="Unassembled WGS sequence"/>
</dbReference>
<keyword evidence="7" id="KW-0963">Cytoplasm</keyword>
<keyword evidence="3 7" id="KW-0641">Proline biosynthesis</keyword>
<keyword evidence="5 7" id="KW-0560">Oxidoreductase</keyword>
<dbReference type="PANTHER" id="PTHR11063:SF8">
    <property type="entry name" value="DELTA-1-PYRROLINE-5-CARBOXYLATE SYNTHASE"/>
    <property type="match status" value="1"/>
</dbReference>
<keyword evidence="2 7" id="KW-0028">Amino-acid biosynthesis</keyword>
<evidence type="ECO:0000313" key="9">
    <source>
        <dbReference type="EMBL" id="SMO95805.1"/>
    </source>
</evidence>
<dbReference type="InterPro" id="IPR000965">
    <property type="entry name" value="GPR_dom"/>
</dbReference>
<evidence type="ECO:0000256" key="7">
    <source>
        <dbReference type="HAMAP-Rule" id="MF_00412"/>
    </source>
</evidence>
<comment type="catalytic activity">
    <reaction evidence="6 7">
        <text>L-glutamate 5-semialdehyde + phosphate + NADP(+) = L-glutamyl 5-phosphate + NADPH + H(+)</text>
        <dbReference type="Rhea" id="RHEA:19541"/>
        <dbReference type="ChEBI" id="CHEBI:15378"/>
        <dbReference type="ChEBI" id="CHEBI:43474"/>
        <dbReference type="ChEBI" id="CHEBI:57783"/>
        <dbReference type="ChEBI" id="CHEBI:58066"/>
        <dbReference type="ChEBI" id="CHEBI:58274"/>
        <dbReference type="ChEBI" id="CHEBI:58349"/>
        <dbReference type="EC" id="1.2.1.41"/>
    </reaction>
</comment>
<evidence type="ECO:0000256" key="6">
    <source>
        <dbReference type="ARBA" id="ARBA00049024"/>
    </source>
</evidence>
<sequence length="416" mass="44948">MEKDYSIYFENAVKASRTIHRLAKETVNTVLNEVADQVVARAESILAANQKDLARMSADDPKYDRLQLTAARLGDMALEMRNVAALDSPLGEQISADTLPNGLDLTKIRVPLGVIGVIYEARPNVTLDVFSLCFKTGNIAVLKGGSDAEFSNIALTKVIHDVLESRHIDVSVATLLPAEREATAALLNAVGFVDVLIPRGSQSLITYVRNNSKIPVIETGAGIVHTYFDQSGDKEKGKGIIFNSKTRRVSVCNSLDCLLVHSARLSDLAELILPLADKSVQIFADDAAFAAVEGSYPRELLYHASPEDYGTEFLDYKMAIKTVDGLETALAHISDHSSRHSEAIVAEDEDIINTFLNAVDAAAVYANASTAFTDGGQFGLGAEIGISTQKLHARGPMGLAELTSYKWVVRGNGQIR</sequence>
<dbReference type="RefSeq" id="WP_142530404.1">
    <property type="nucleotide sequence ID" value="NZ_CBCSJO010000011.1"/>
</dbReference>
<dbReference type="CDD" id="cd07079">
    <property type="entry name" value="ALDH_F18-19_ProA-GPR"/>
    <property type="match status" value="1"/>
</dbReference>
<dbReference type="InterPro" id="IPR012134">
    <property type="entry name" value="Glu-5-SA_DH"/>
</dbReference>
<gene>
    <name evidence="7" type="primary">proA</name>
    <name evidence="9" type="ORF">SAMN06265348_112208</name>
</gene>
<evidence type="ECO:0000256" key="4">
    <source>
        <dbReference type="ARBA" id="ARBA00022857"/>
    </source>
</evidence>
<protein>
    <recommendedName>
        <fullName evidence="7">Gamma-glutamyl phosphate reductase</fullName>
        <shortName evidence="7">GPR</shortName>
        <ecNumber evidence="7">1.2.1.41</ecNumber>
    </recommendedName>
    <alternativeName>
        <fullName evidence="7">Glutamate-5-semialdehyde dehydrogenase</fullName>
    </alternativeName>
    <alternativeName>
        <fullName evidence="7">Glutamyl-gamma-semialdehyde dehydrogenase</fullName>
        <shortName evidence="7">GSA dehydrogenase</shortName>
    </alternativeName>
</protein>
<proteinExistence type="inferred from homology"/>
<dbReference type="GO" id="GO:0004350">
    <property type="term" value="F:glutamate-5-semialdehyde dehydrogenase activity"/>
    <property type="evidence" value="ECO:0007669"/>
    <property type="project" value="UniProtKB-UniRule"/>
</dbReference>
<dbReference type="InterPro" id="IPR015590">
    <property type="entry name" value="Aldehyde_DH_dom"/>
</dbReference>
<dbReference type="PROSITE" id="PS01223">
    <property type="entry name" value="PROA"/>
    <property type="match status" value="1"/>
</dbReference>
<keyword evidence="10" id="KW-1185">Reference proteome</keyword>
<accession>A0A521FI42</accession>
<dbReference type="GO" id="GO:0055129">
    <property type="term" value="P:L-proline biosynthetic process"/>
    <property type="evidence" value="ECO:0007669"/>
    <property type="project" value="UniProtKB-UniRule"/>
</dbReference>
<dbReference type="NCBIfam" id="TIGR00407">
    <property type="entry name" value="proA"/>
    <property type="match status" value="1"/>
</dbReference>
<dbReference type="EC" id="1.2.1.41" evidence="7"/>
<comment type="similarity">
    <text evidence="7">Belongs to the gamma-glutamyl phosphate reductase family.</text>
</comment>